<dbReference type="SMART" id="SM00248">
    <property type="entry name" value="ANK"/>
    <property type="match status" value="5"/>
</dbReference>
<evidence type="ECO:0000256" key="2">
    <source>
        <dbReference type="ARBA" id="ARBA00023043"/>
    </source>
</evidence>
<protein>
    <submittedName>
        <fullName evidence="4">Uncharacterized protein</fullName>
    </submittedName>
</protein>
<keyword evidence="1" id="KW-0677">Repeat</keyword>
<keyword evidence="2 3" id="KW-0040">ANK repeat</keyword>
<feature type="repeat" description="ANK" evidence="3">
    <location>
        <begin position="69"/>
        <end position="101"/>
    </location>
</feature>
<dbReference type="Gene3D" id="1.25.40.20">
    <property type="entry name" value="Ankyrin repeat-containing domain"/>
    <property type="match status" value="1"/>
</dbReference>
<proteinExistence type="predicted"/>
<keyword evidence="5" id="KW-1185">Reference proteome</keyword>
<accession>A0AAV7ITB6</accession>
<reference evidence="4 5" key="1">
    <citation type="journal article" date="2021" name="J. Hered.">
        <title>A chromosome-level genome assembly of the parasitoid wasp, Cotesia glomerata (Hymenoptera: Braconidae).</title>
        <authorList>
            <person name="Pinto B.J."/>
            <person name="Weis J.J."/>
            <person name="Gamble T."/>
            <person name="Ode P.J."/>
            <person name="Paul R."/>
            <person name="Zaspel J.M."/>
        </authorList>
    </citation>
    <scope>NUCLEOTIDE SEQUENCE [LARGE SCALE GENOMIC DNA]</scope>
    <source>
        <strain evidence="4">CgM1</strain>
    </source>
</reference>
<dbReference type="Pfam" id="PF12796">
    <property type="entry name" value="Ank_2"/>
    <property type="match status" value="1"/>
</dbReference>
<evidence type="ECO:0000313" key="4">
    <source>
        <dbReference type="EMBL" id="KAH0555037.1"/>
    </source>
</evidence>
<dbReference type="Proteomes" id="UP000826195">
    <property type="component" value="Unassembled WGS sequence"/>
</dbReference>
<dbReference type="EMBL" id="JAHXZJ010001119">
    <property type="protein sequence ID" value="KAH0555037.1"/>
    <property type="molecule type" value="Genomic_DNA"/>
</dbReference>
<dbReference type="AlphaFoldDB" id="A0AAV7ITB6"/>
<dbReference type="PANTHER" id="PTHR24198">
    <property type="entry name" value="ANKYRIN REPEAT AND PROTEIN KINASE DOMAIN-CONTAINING PROTEIN"/>
    <property type="match status" value="1"/>
</dbReference>
<evidence type="ECO:0000256" key="1">
    <source>
        <dbReference type="ARBA" id="ARBA00022737"/>
    </source>
</evidence>
<evidence type="ECO:0000313" key="5">
    <source>
        <dbReference type="Proteomes" id="UP000826195"/>
    </source>
</evidence>
<organism evidence="4 5">
    <name type="scientific">Cotesia glomerata</name>
    <name type="common">Lepidopteran parasitic wasp</name>
    <name type="synonym">Apanteles glomeratus</name>
    <dbReference type="NCBI Taxonomy" id="32391"/>
    <lineage>
        <taxon>Eukaryota</taxon>
        <taxon>Metazoa</taxon>
        <taxon>Ecdysozoa</taxon>
        <taxon>Arthropoda</taxon>
        <taxon>Hexapoda</taxon>
        <taxon>Insecta</taxon>
        <taxon>Pterygota</taxon>
        <taxon>Neoptera</taxon>
        <taxon>Endopterygota</taxon>
        <taxon>Hymenoptera</taxon>
        <taxon>Apocrita</taxon>
        <taxon>Ichneumonoidea</taxon>
        <taxon>Braconidae</taxon>
        <taxon>Microgastrinae</taxon>
        <taxon>Cotesia</taxon>
    </lineage>
</organism>
<dbReference type="PROSITE" id="PS50297">
    <property type="entry name" value="ANK_REP_REGION"/>
    <property type="match status" value="1"/>
</dbReference>
<evidence type="ECO:0000256" key="3">
    <source>
        <dbReference type="PROSITE-ProRule" id="PRU00023"/>
    </source>
</evidence>
<dbReference type="PANTHER" id="PTHR24198:SF165">
    <property type="entry name" value="ANKYRIN REPEAT-CONTAINING PROTEIN-RELATED"/>
    <property type="match status" value="1"/>
</dbReference>
<feature type="non-terminal residue" evidence="4">
    <location>
        <position position="517"/>
    </location>
</feature>
<dbReference type="SUPFAM" id="SSF48403">
    <property type="entry name" value="Ankyrin repeat"/>
    <property type="match status" value="1"/>
</dbReference>
<sequence length="517" mass="59569">MATSKDFVDAIVSGDVKTMKKMLKMLKSNKNHRKFSEDLISLAIKKNQVVIAKLLIKHSVSTNKNVERSLTSSLFYAIRHKNLKIVKSLVRMGADVNCKSKSGMTPLMAAAEQSNLKILSFILEQKPNVNDTDALGNTALHYVFNYVNKIDRSRYSYSYSPEGSNDQDRIMLLQEAGADLNAKCSFKNHPHLLTILDLAIYMGSTAAVTYLLYSSPVGHKQIDYSKIELAAFGENVVDVDLWTDAESVEMLKKLSSNLQFTLALFIINRHEIGICATEDTLQKVHDFLKKAEEDNPRFFEYYRKEQKSMMEHRQFLEDKKMGSNDITYWKFITGNREDLVKLFNNDDFLSQELLKEIEEETWTDFRFFYYREPLMENFFYAVGKSKALGKLTEEVSNLFRAVLPYDCLTFSANQIHGSAIPMWEFLSKNEKMSHLYRLFSKQVASYCDGSPMPDCTKNYLVCGLQKLTGMDENELDNLDPYQRNAIFKIWRALVQENQFNSNDRQDLVDSHQETDPL</sequence>
<comment type="caution">
    <text evidence="4">The sequence shown here is derived from an EMBL/GenBank/DDBJ whole genome shotgun (WGS) entry which is preliminary data.</text>
</comment>
<feature type="repeat" description="ANK" evidence="3">
    <location>
        <begin position="102"/>
        <end position="134"/>
    </location>
</feature>
<dbReference type="InterPro" id="IPR002110">
    <property type="entry name" value="Ankyrin_rpt"/>
</dbReference>
<gene>
    <name evidence="4" type="ORF">KQX54_014856</name>
</gene>
<dbReference type="PROSITE" id="PS50088">
    <property type="entry name" value="ANK_REPEAT"/>
    <property type="match status" value="2"/>
</dbReference>
<dbReference type="InterPro" id="IPR036770">
    <property type="entry name" value="Ankyrin_rpt-contain_sf"/>
</dbReference>
<name>A0AAV7ITB6_COTGL</name>